<evidence type="ECO:0000256" key="1">
    <source>
        <dbReference type="ARBA" id="ARBA00022898"/>
    </source>
</evidence>
<dbReference type="HAMAP" id="MF_02087">
    <property type="entry name" value="PLP_homeostasis"/>
    <property type="match status" value="1"/>
</dbReference>
<dbReference type="Proteomes" id="UP000603904">
    <property type="component" value="Unassembled WGS sequence"/>
</dbReference>
<sequence length="246" mass="25400">MAEAPADRRREELAAALAVVGRRVEDACRAAGRPRSEVTVIAVTKTYPASDVRLLAALGVTDIGENRDQEAAAKAAECTGLGLRWHFIGQLQTNKARQVVAFADVIHSVDRTRLVDALSREAVRAGREIGCLIQVSLAGAPGAGSAGGPGGRGGAAPADVPALADAVARAGGLRLDGVMAVAPLGAEPSEAFGRLRSVAERLREDHPSARVISAGMSGDMTQAIAHGATHLRVGTALLGRRTPFVR</sequence>
<dbReference type="PIRSF" id="PIRSF004848">
    <property type="entry name" value="YBL036c_PLPDEIII"/>
    <property type="match status" value="1"/>
</dbReference>
<comment type="caution">
    <text evidence="5">The sequence shown here is derived from an EMBL/GenBank/DDBJ whole genome shotgun (WGS) entry which is preliminary data.</text>
</comment>
<dbReference type="NCBIfam" id="TIGR00044">
    <property type="entry name" value="YggS family pyridoxal phosphate-dependent enzyme"/>
    <property type="match status" value="1"/>
</dbReference>
<dbReference type="Gene3D" id="3.20.20.10">
    <property type="entry name" value="Alanine racemase"/>
    <property type="match status" value="1"/>
</dbReference>
<dbReference type="SUPFAM" id="SSF51419">
    <property type="entry name" value="PLP-binding barrel"/>
    <property type="match status" value="1"/>
</dbReference>
<dbReference type="InterPro" id="IPR029066">
    <property type="entry name" value="PLP-binding_barrel"/>
</dbReference>
<dbReference type="CDD" id="cd00635">
    <property type="entry name" value="PLPDE_III_YBL036c_like"/>
    <property type="match status" value="1"/>
</dbReference>
<dbReference type="PROSITE" id="PS01211">
    <property type="entry name" value="UPF0001"/>
    <property type="match status" value="1"/>
</dbReference>
<dbReference type="InterPro" id="IPR011078">
    <property type="entry name" value="PyrdxlP_homeostasis"/>
</dbReference>
<evidence type="ECO:0000256" key="3">
    <source>
        <dbReference type="RuleBase" id="RU004514"/>
    </source>
</evidence>
<dbReference type="PANTHER" id="PTHR10146:SF14">
    <property type="entry name" value="PYRIDOXAL PHOSPHATE HOMEOSTASIS PROTEIN"/>
    <property type="match status" value="1"/>
</dbReference>
<gene>
    <name evidence="5" type="ORF">Mco01_01830</name>
</gene>
<keyword evidence="6" id="KW-1185">Reference proteome</keyword>
<evidence type="ECO:0000256" key="2">
    <source>
        <dbReference type="HAMAP-Rule" id="MF_02087"/>
    </source>
</evidence>
<accession>A0ABQ4FQV5</accession>
<feature type="domain" description="Alanine racemase N-terminal" evidence="4">
    <location>
        <begin position="37"/>
        <end position="240"/>
    </location>
</feature>
<evidence type="ECO:0000313" key="6">
    <source>
        <dbReference type="Proteomes" id="UP000603904"/>
    </source>
</evidence>
<evidence type="ECO:0000259" key="4">
    <source>
        <dbReference type="Pfam" id="PF01168"/>
    </source>
</evidence>
<protein>
    <recommendedName>
        <fullName evidence="2">Pyridoxal phosphate homeostasis protein</fullName>
        <shortName evidence="2">PLP homeostasis protein</shortName>
    </recommendedName>
</protein>
<comment type="function">
    <text evidence="2">Pyridoxal 5'-phosphate (PLP)-binding protein, which is involved in PLP homeostasis.</text>
</comment>
<evidence type="ECO:0000313" key="5">
    <source>
        <dbReference type="EMBL" id="GIH37183.1"/>
    </source>
</evidence>
<dbReference type="EMBL" id="BOOC01000001">
    <property type="protein sequence ID" value="GIH37183.1"/>
    <property type="molecule type" value="Genomic_DNA"/>
</dbReference>
<dbReference type="InterPro" id="IPR001608">
    <property type="entry name" value="Ala_racemase_N"/>
</dbReference>
<proteinExistence type="inferred from homology"/>
<dbReference type="RefSeq" id="WP_204054988.1">
    <property type="nucleotide sequence ID" value="NZ_BAAAGP010000001.1"/>
</dbReference>
<reference evidence="5 6" key="1">
    <citation type="submission" date="2021-01" db="EMBL/GenBank/DDBJ databases">
        <title>Whole genome shotgun sequence of Microbispora corallina NBRC 16416.</title>
        <authorList>
            <person name="Komaki H."/>
            <person name="Tamura T."/>
        </authorList>
    </citation>
    <scope>NUCLEOTIDE SEQUENCE [LARGE SCALE GENOMIC DNA]</scope>
    <source>
        <strain evidence="5 6">NBRC 16416</strain>
    </source>
</reference>
<organism evidence="5 6">
    <name type="scientific">Microbispora corallina</name>
    <dbReference type="NCBI Taxonomy" id="83302"/>
    <lineage>
        <taxon>Bacteria</taxon>
        <taxon>Bacillati</taxon>
        <taxon>Actinomycetota</taxon>
        <taxon>Actinomycetes</taxon>
        <taxon>Streptosporangiales</taxon>
        <taxon>Streptosporangiaceae</taxon>
        <taxon>Microbispora</taxon>
    </lineage>
</organism>
<comment type="similarity">
    <text evidence="2 3">Belongs to the pyridoxal phosphate-binding protein YggS/PROSC family.</text>
</comment>
<keyword evidence="1 2" id="KW-0663">Pyridoxal phosphate</keyword>
<dbReference type="Pfam" id="PF01168">
    <property type="entry name" value="Ala_racemase_N"/>
    <property type="match status" value="1"/>
</dbReference>
<dbReference type="PANTHER" id="PTHR10146">
    <property type="entry name" value="PROLINE SYNTHETASE CO-TRANSCRIBED BACTERIAL HOMOLOG PROTEIN"/>
    <property type="match status" value="1"/>
</dbReference>
<name>A0ABQ4FQV5_9ACTN</name>
<feature type="modified residue" description="N6-(pyridoxal phosphate)lysine" evidence="2">
    <location>
        <position position="45"/>
    </location>
</feature>